<dbReference type="PROSITE" id="PS51416">
    <property type="entry name" value="MIB_HERC2"/>
    <property type="match status" value="2"/>
</dbReference>
<feature type="compositionally biased region" description="Basic and acidic residues" evidence="2">
    <location>
        <begin position="166"/>
        <end position="178"/>
    </location>
</feature>
<evidence type="ECO:0000313" key="6">
    <source>
        <dbReference type="Proteomes" id="UP000242188"/>
    </source>
</evidence>
<feature type="compositionally biased region" description="Basic and acidic residues" evidence="2">
    <location>
        <begin position="774"/>
        <end position="797"/>
    </location>
</feature>
<feature type="domain" description="MIB/HERC2" evidence="4">
    <location>
        <begin position="618"/>
        <end position="688"/>
    </location>
</feature>
<dbReference type="OrthoDB" id="6157543at2759"/>
<proteinExistence type="predicted"/>
<dbReference type="InterPro" id="IPR037252">
    <property type="entry name" value="Mib_Herc2_sf"/>
</dbReference>
<dbReference type="InterPro" id="IPR010606">
    <property type="entry name" value="Mib_Herc2"/>
</dbReference>
<feature type="compositionally biased region" description="Polar residues" evidence="2">
    <location>
        <begin position="87"/>
        <end position="122"/>
    </location>
</feature>
<keyword evidence="1" id="KW-0175">Coiled coil</keyword>
<dbReference type="Pfam" id="PF13519">
    <property type="entry name" value="VWA_2"/>
    <property type="match status" value="1"/>
</dbReference>
<feature type="compositionally biased region" description="Basic and acidic residues" evidence="2">
    <location>
        <begin position="215"/>
        <end position="227"/>
    </location>
</feature>
<dbReference type="EMBL" id="NEDP02001673">
    <property type="protein sequence ID" value="OWF52702.1"/>
    <property type="molecule type" value="Genomic_DNA"/>
</dbReference>
<evidence type="ECO:0000259" key="3">
    <source>
        <dbReference type="PROSITE" id="PS50234"/>
    </source>
</evidence>
<accession>A0A210QVK6</accession>
<dbReference type="SMART" id="SM00327">
    <property type="entry name" value="VWA"/>
    <property type="match status" value="1"/>
</dbReference>
<feature type="region of interest" description="Disordered" evidence="2">
    <location>
        <begin position="215"/>
        <end position="240"/>
    </location>
</feature>
<evidence type="ECO:0000313" key="5">
    <source>
        <dbReference type="EMBL" id="OWF52702.1"/>
    </source>
</evidence>
<dbReference type="SUPFAM" id="SSF53300">
    <property type="entry name" value="vWA-like"/>
    <property type="match status" value="1"/>
</dbReference>
<feature type="compositionally biased region" description="Basic and acidic residues" evidence="2">
    <location>
        <begin position="70"/>
        <end position="83"/>
    </location>
</feature>
<reference evidence="5 6" key="1">
    <citation type="journal article" date="2017" name="Nat. Ecol. Evol.">
        <title>Scallop genome provides insights into evolution of bilaterian karyotype and development.</title>
        <authorList>
            <person name="Wang S."/>
            <person name="Zhang J."/>
            <person name="Jiao W."/>
            <person name="Li J."/>
            <person name="Xun X."/>
            <person name="Sun Y."/>
            <person name="Guo X."/>
            <person name="Huan P."/>
            <person name="Dong B."/>
            <person name="Zhang L."/>
            <person name="Hu X."/>
            <person name="Sun X."/>
            <person name="Wang J."/>
            <person name="Zhao C."/>
            <person name="Wang Y."/>
            <person name="Wang D."/>
            <person name="Huang X."/>
            <person name="Wang R."/>
            <person name="Lv J."/>
            <person name="Li Y."/>
            <person name="Zhang Z."/>
            <person name="Liu B."/>
            <person name="Lu W."/>
            <person name="Hui Y."/>
            <person name="Liang J."/>
            <person name="Zhou Z."/>
            <person name="Hou R."/>
            <person name="Li X."/>
            <person name="Liu Y."/>
            <person name="Li H."/>
            <person name="Ning X."/>
            <person name="Lin Y."/>
            <person name="Zhao L."/>
            <person name="Xing Q."/>
            <person name="Dou J."/>
            <person name="Li Y."/>
            <person name="Mao J."/>
            <person name="Guo H."/>
            <person name="Dou H."/>
            <person name="Li T."/>
            <person name="Mu C."/>
            <person name="Jiang W."/>
            <person name="Fu Q."/>
            <person name="Fu X."/>
            <person name="Miao Y."/>
            <person name="Liu J."/>
            <person name="Yu Q."/>
            <person name="Li R."/>
            <person name="Liao H."/>
            <person name="Li X."/>
            <person name="Kong Y."/>
            <person name="Jiang Z."/>
            <person name="Chourrout D."/>
            <person name="Li R."/>
            <person name="Bao Z."/>
        </authorList>
    </citation>
    <scope>NUCLEOTIDE SEQUENCE [LARGE SCALE GENOMIC DNA]</scope>
    <source>
        <strain evidence="5 6">PY_sf001</strain>
    </source>
</reference>
<feature type="coiled-coil region" evidence="1">
    <location>
        <begin position="11"/>
        <end position="45"/>
    </location>
</feature>
<dbReference type="GO" id="GO:0046872">
    <property type="term" value="F:metal ion binding"/>
    <property type="evidence" value="ECO:0007669"/>
    <property type="project" value="InterPro"/>
</dbReference>
<feature type="region of interest" description="Disordered" evidence="2">
    <location>
        <begin position="70"/>
        <end position="181"/>
    </location>
</feature>
<feature type="region of interest" description="Disordered" evidence="2">
    <location>
        <begin position="764"/>
        <end position="803"/>
    </location>
</feature>
<dbReference type="STRING" id="6573.A0A210QVK6"/>
<dbReference type="SUPFAM" id="SSF159034">
    <property type="entry name" value="Mib/herc2 domain-like"/>
    <property type="match status" value="2"/>
</dbReference>
<sequence>MFFREADRNADEDQRRRINDLEDSFQRLEKRMQEGDDEFQELANMVRDLVPRVERASSLVRNYTCHLSKDRNRCIPGDLDTKRQRSRGQQHNDGGSELSGQSNTKKQNGTPGHNGKSDSQSNTEKRKSKKKVRFADDSATPLSMNSVDSRRSGSLGENKKGKPKRQSNDEGYSHDRLHTAKVPLNDTGFKRRLTEKDVDNRLHYFRKIEIQKKENKHTVEESKEEKGAVGNDQDVTSSDNTSMLKDEAVLGYMKDELARHSETLMRSLGGHDDLDMSLFSFGLEETLKLVSEDPNIVQQIAQQEEHVSMETLMKDNMETSAYIEDMAKRADVEKIKGSAAKLPRGVGPDTVLCLDTSGSMEGAAFQEMISLAIKFVDGIQQVSLVLGIEENIGVSTFGKKPGVPLHLTNQYDKVKEVLLSLKAEGPSPMFDGIHMAIAACEGNGRRVTMRGIPVGSRIILMSDGKGTPDHWHLIGDTVDPNNGKAKLLVNNFMVCAGHLVKSHGNTVYSVPVGDYTEGTLERVARLSGGHIIQRHELGRLIQFAQHQSAAANYVCECRDLGEDVDREPFLRAMIGVESTSPGDSNFDHTKMDILTLALKFTKSPVLRKDLYGDKGDVMEEVNTYMPCIGTRVRRGPNWHWGNQDCEGPGTVVGHDSDKMVWVEWDLGRNRNVYHYLPGLHDVTVVDEERVLVAGEDIGVGCKVKRGKDWTFGDQDGGEGTVGIVCRADPAKTVHIRWPNKTVKRYNFGANGRFDVELINQREPSVTSASILPPRRREGSIPDKDKDARKEMSIEDMNRLNQRK</sequence>
<dbReference type="GO" id="GO:0016567">
    <property type="term" value="P:protein ubiquitination"/>
    <property type="evidence" value="ECO:0007669"/>
    <property type="project" value="InterPro"/>
</dbReference>
<protein>
    <submittedName>
        <fullName evidence="5">E3 ubiquitin-protein ligase mib1</fullName>
    </submittedName>
</protein>
<dbReference type="Proteomes" id="UP000242188">
    <property type="component" value="Unassembled WGS sequence"/>
</dbReference>
<evidence type="ECO:0000256" key="2">
    <source>
        <dbReference type="SAM" id="MobiDB-lite"/>
    </source>
</evidence>
<feature type="domain" description="VWFA" evidence="3">
    <location>
        <begin position="349"/>
        <end position="547"/>
    </location>
</feature>
<evidence type="ECO:0000259" key="4">
    <source>
        <dbReference type="PROSITE" id="PS51416"/>
    </source>
</evidence>
<comment type="caution">
    <text evidence="5">The sequence shown here is derived from an EMBL/GenBank/DDBJ whole genome shotgun (WGS) entry which is preliminary data.</text>
</comment>
<gene>
    <name evidence="5" type="ORF">KP79_PYT14740</name>
</gene>
<feature type="domain" description="MIB/HERC2" evidence="4">
    <location>
        <begin position="687"/>
        <end position="761"/>
    </location>
</feature>
<evidence type="ECO:0000256" key="1">
    <source>
        <dbReference type="SAM" id="Coils"/>
    </source>
</evidence>
<dbReference type="Gene3D" id="2.30.30.40">
    <property type="entry name" value="SH3 Domains"/>
    <property type="match status" value="2"/>
</dbReference>
<dbReference type="Gene3D" id="3.40.50.410">
    <property type="entry name" value="von Willebrand factor, type A domain"/>
    <property type="match status" value="1"/>
</dbReference>
<dbReference type="AlphaFoldDB" id="A0A210QVK6"/>
<dbReference type="Pfam" id="PF06701">
    <property type="entry name" value="MIB_HERC2"/>
    <property type="match status" value="1"/>
</dbReference>
<keyword evidence="6" id="KW-1185">Reference proteome</keyword>
<dbReference type="GO" id="GO:0004842">
    <property type="term" value="F:ubiquitin-protein transferase activity"/>
    <property type="evidence" value="ECO:0007669"/>
    <property type="project" value="InterPro"/>
</dbReference>
<dbReference type="PROSITE" id="PS50234">
    <property type="entry name" value="VWFA"/>
    <property type="match status" value="1"/>
</dbReference>
<organism evidence="5 6">
    <name type="scientific">Mizuhopecten yessoensis</name>
    <name type="common">Japanese scallop</name>
    <name type="synonym">Patinopecten yessoensis</name>
    <dbReference type="NCBI Taxonomy" id="6573"/>
    <lineage>
        <taxon>Eukaryota</taxon>
        <taxon>Metazoa</taxon>
        <taxon>Spiralia</taxon>
        <taxon>Lophotrochozoa</taxon>
        <taxon>Mollusca</taxon>
        <taxon>Bivalvia</taxon>
        <taxon>Autobranchia</taxon>
        <taxon>Pteriomorphia</taxon>
        <taxon>Pectinida</taxon>
        <taxon>Pectinoidea</taxon>
        <taxon>Pectinidae</taxon>
        <taxon>Mizuhopecten</taxon>
    </lineage>
</organism>
<dbReference type="InterPro" id="IPR036465">
    <property type="entry name" value="vWFA_dom_sf"/>
</dbReference>
<name>A0A210QVK6_MIZYE</name>
<dbReference type="InterPro" id="IPR002035">
    <property type="entry name" value="VWF_A"/>
</dbReference>
<dbReference type="CDD" id="cd00198">
    <property type="entry name" value="vWFA"/>
    <property type="match status" value="1"/>
</dbReference>